<feature type="domain" description="PRD" evidence="2">
    <location>
        <begin position="172"/>
        <end position="277"/>
    </location>
</feature>
<dbReference type="EMBL" id="JADKNH010000006">
    <property type="protein sequence ID" value="MBF4693750.1"/>
    <property type="molecule type" value="Genomic_DNA"/>
</dbReference>
<keyword evidence="4" id="KW-1185">Reference proteome</keyword>
<evidence type="ECO:0000313" key="4">
    <source>
        <dbReference type="Proteomes" id="UP000614200"/>
    </source>
</evidence>
<dbReference type="Proteomes" id="UP000614200">
    <property type="component" value="Unassembled WGS sequence"/>
</dbReference>
<dbReference type="Pfam" id="PF03123">
    <property type="entry name" value="CAT_RBD"/>
    <property type="match status" value="1"/>
</dbReference>
<dbReference type="Pfam" id="PF00874">
    <property type="entry name" value="PRD"/>
    <property type="match status" value="2"/>
</dbReference>
<evidence type="ECO:0000259" key="2">
    <source>
        <dbReference type="PROSITE" id="PS51372"/>
    </source>
</evidence>
<reference evidence="3 4" key="1">
    <citation type="submission" date="2020-11" db="EMBL/GenBank/DDBJ databases">
        <title>Fusibacter basophilias sp. nov.</title>
        <authorList>
            <person name="Qiu D."/>
        </authorList>
    </citation>
    <scope>NUCLEOTIDE SEQUENCE [LARGE SCALE GENOMIC DNA]</scope>
    <source>
        <strain evidence="3 4">Q10-2</strain>
    </source>
</reference>
<protein>
    <submittedName>
        <fullName evidence="3">PRD domain-containing protein</fullName>
    </submittedName>
</protein>
<comment type="caution">
    <text evidence="3">The sequence shown here is derived from an EMBL/GenBank/DDBJ whole genome shotgun (WGS) entry which is preliminary data.</text>
</comment>
<dbReference type="SUPFAM" id="SSF50151">
    <property type="entry name" value="SacY-like RNA-binding domain"/>
    <property type="match status" value="1"/>
</dbReference>
<sequence length="277" mass="32102">MRIVQVFNNNVVLVCEGGKETVVLGTGIGFKKKYGDEINTDKICKRFVLKEKEKFKEVANIFNTLTSEEIDLIFRMVEFARDTLKIDVGDSIYPSLADHIHYVIDRSKDGIFVKNPLSSAIKYLYPAYYSIGLQCVEMIEKSMDVKLHQDEASSIVLHLLNAERSNSLATMDLTMKQTTLIKEIVDIVRMYFGIELSENSISYNRFIVHLQYFVNKVINGYSEEAEDTFLFQQIKTNYRQSFECAQKINGYLQKSYDYKINCDELIYLTIHIQKITH</sequence>
<dbReference type="InterPro" id="IPR036650">
    <property type="entry name" value="CAT_RNA-bd_dom_sf"/>
</dbReference>
<evidence type="ECO:0000256" key="1">
    <source>
        <dbReference type="ARBA" id="ARBA00022737"/>
    </source>
</evidence>
<dbReference type="PANTHER" id="PTHR30185:SF15">
    <property type="entry name" value="CRYPTIC BETA-GLUCOSIDE BGL OPERON ANTITERMINATOR"/>
    <property type="match status" value="1"/>
</dbReference>
<evidence type="ECO:0000313" key="3">
    <source>
        <dbReference type="EMBL" id="MBF4693750.1"/>
    </source>
</evidence>
<dbReference type="SUPFAM" id="SSF63520">
    <property type="entry name" value="PTS-regulatory domain, PRD"/>
    <property type="match status" value="2"/>
</dbReference>
<dbReference type="Gene3D" id="2.30.24.10">
    <property type="entry name" value="CAT RNA-binding domain"/>
    <property type="match status" value="1"/>
</dbReference>
<dbReference type="InterPro" id="IPR036634">
    <property type="entry name" value="PRD_sf"/>
</dbReference>
<name>A0ABR9ZV32_9FIRM</name>
<keyword evidence="1" id="KW-0677">Repeat</keyword>
<dbReference type="Gene3D" id="1.10.1790.10">
    <property type="entry name" value="PRD domain"/>
    <property type="match status" value="2"/>
</dbReference>
<feature type="domain" description="PRD" evidence="2">
    <location>
        <begin position="64"/>
        <end position="169"/>
    </location>
</feature>
<organism evidence="3 4">
    <name type="scientific">Fusibacter ferrireducens</name>
    <dbReference type="NCBI Taxonomy" id="2785058"/>
    <lineage>
        <taxon>Bacteria</taxon>
        <taxon>Bacillati</taxon>
        <taxon>Bacillota</taxon>
        <taxon>Clostridia</taxon>
        <taxon>Eubacteriales</taxon>
        <taxon>Eubacteriales Family XII. Incertae Sedis</taxon>
        <taxon>Fusibacter</taxon>
    </lineage>
</organism>
<dbReference type="RefSeq" id="WP_194701987.1">
    <property type="nucleotide sequence ID" value="NZ_JADKNH010000006.1"/>
</dbReference>
<dbReference type="SMART" id="SM01061">
    <property type="entry name" value="CAT_RBD"/>
    <property type="match status" value="1"/>
</dbReference>
<dbReference type="PANTHER" id="PTHR30185">
    <property type="entry name" value="CRYPTIC BETA-GLUCOSIDE BGL OPERON ANTITERMINATOR"/>
    <property type="match status" value="1"/>
</dbReference>
<proteinExistence type="predicted"/>
<dbReference type="InterPro" id="IPR004341">
    <property type="entry name" value="CAT_RNA-bd_dom"/>
</dbReference>
<dbReference type="InterPro" id="IPR050661">
    <property type="entry name" value="BglG_antiterminators"/>
</dbReference>
<dbReference type="PROSITE" id="PS51372">
    <property type="entry name" value="PRD_2"/>
    <property type="match status" value="2"/>
</dbReference>
<gene>
    <name evidence="3" type="ORF">ISU02_11485</name>
</gene>
<dbReference type="InterPro" id="IPR011608">
    <property type="entry name" value="PRD"/>
</dbReference>
<accession>A0ABR9ZV32</accession>